<evidence type="ECO:0000313" key="10">
    <source>
        <dbReference type="Proteomes" id="UP000267145"/>
    </source>
</evidence>
<evidence type="ECO:0000259" key="8">
    <source>
        <dbReference type="PROSITE" id="PS50048"/>
    </source>
</evidence>
<dbReference type="InterPro" id="IPR036864">
    <property type="entry name" value="Zn2-C6_fun-type_DNA-bd_sf"/>
</dbReference>
<comment type="caution">
    <text evidence="9">The sequence shown here is derived from an EMBL/GenBank/DDBJ whole genome shotgun (WGS) entry which is preliminary data.</text>
</comment>
<dbReference type="Gene3D" id="4.10.240.10">
    <property type="entry name" value="Zn(2)-C6 fungal-type DNA-binding domain"/>
    <property type="match status" value="1"/>
</dbReference>
<feature type="region of interest" description="Disordered" evidence="7">
    <location>
        <begin position="643"/>
        <end position="673"/>
    </location>
</feature>
<dbReference type="GO" id="GO:0008270">
    <property type="term" value="F:zinc ion binding"/>
    <property type="evidence" value="ECO:0007669"/>
    <property type="project" value="InterPro"/>
</dbReference>
<keyword evidence="2" id="KW-0479">Metal-binding</keyword>
<dbReference type="PANTHER" id="PTHR31845">
    <property type="entry name" value="FINGER DOMAIN PROTEIN, PUTATIVE-RELATED"/>
    <property type="match status" value="1"/>
</dbReference>
<evidence type="ECO:0000256" key="7">
    <source>
        <dbReference type="SAM" id="MobiDB-lite"/>
    </source>
</evidence>
<dbReference type="SMART" id="SM00066">
    <property type="entry name" value="GAL4"/>
    <property type="match status" value="1"/>
</dbReference>
<name>A0A3M9Y5W8_9PEZI</name>
<dbReference type="GeneID" id="39611584"/>
<dbReference type="GO" id="GO:0000976">
    <property type="term" value="F:transcription cis-regulatory region binding"/>
    <property type="evidence" value="ECO:0007669"/>
    <property type="project" value="TreeGrafter"/>
</dbReference>
<dbReference type="InterPro" id="IPR001138">
    <property type="entry name" value="Zn2Cys6_DnaBD"/>
</dbReference>
<evidence type="ECO:0000256" key="3">
    <source>
        <dbReference type="ARBA" id="ARBA00023015"/>
    </source>
</evidence>
<dbReference type="GO" id="GO:0000981">
    <property type="term" value="F:DNA-binding transcription factor activity, RNA polymerase II-specific"/>
    <property type="evidence" value="ECO:0007669"/>
    <property type="project" value="InterPro"/>
</dbReference>
<dbReference type="PROSITE" id="PS00463">
    <property type="entry name" value="ZN2_CY6_FUNGAL_1"/>
    <property type="match status" value="1"/>
</dbReference>
<dbReference type="EMBL" id="RBVV01000067">
    <property type="protein sequence ID" value="RNJ55899.1"/>
    <property type="molecule type" value="Genomic_DNA"/>
</dbReference>
<evidence type="ECO:0000256" key="6">
    <source>
        <dbReference type="ARBA" id="ARBA00023242"/>
    </source>
</evidence>
<dbReference type="Pfam" id="PF04082">
    <property type="entry name" value="Fungal_trans"/>
    <property type="match status" value="1"/>
</dbReference>
<dbReference type="CDD" id="cd00067">
    <property type="entry name" value="GAL4"/>
    <property type="match status" value="1"/>
</dbReference>
<dbReference type="InterPro" id="IPR051089">
    <property type="entry name" value="prtT"/>
</dbReference>
<organism evidence="9 10">
    <name type="scientific">Verticillium nonalfalfae</name>
    <dbReference type="NCBI Taxonomy" id="1051616"/>
    <lineage>
        <taxon>Eukaryota</taxon>
        <taxon>Fungi</taxon>
        <taxon>Dikarya</taxon>
        <taxon>Ascomycota</taxon>
        <taxon>Pezizomycotina</taxon>
        <taxon>Sordariomycetes</taxon>
        <taxon>Hypocreomycetidae</taxon>
        <taxon>Glomerellales</taxon>
        <taxon>Plectosphaerellaceae</taxon>
        <taxon>Verticillium</taxon>
    </lineage>
</organism>
<dbReference type="Proteomes" id="UP000267145">
    <property type="component" value="Unassembled WGS sequence"/>
</dbReference>
<dbReference type="PANTHER" id="PTHR31845:SF39">
    <property type="entry name" value="TRANSCRIPTION FACTOR PBCR-RELATED"/>
    <property type="match status" value="1"/>
</dbReference>
<feature type="region of interest" description="Disordered" evidence="7">
    <location>
        <begin position="149"/>
        <end position="175"/>
    </location>
</feature>
<gene>
    <name evidence="9" type="ORF">D7B24_007895</name>
</gene>
<feature type="compositionally biased region" description="Low complexity" evidence="7">
    <location>
        <begin position="164"/>
        <end position="175"/>
    </location>
</feature>
<sequence length="746" mass="80990">MMDEDIHANSTYASITPSTVSSNHEPARLKRVSEARLFLTLSSRDMVSPGVAPPDGDVTTTQSQTVGQSVQRARACDSCRGLKVRCISNDSHGPCLRCRKATRVCVTTVPPAGSRKMRKKTVSRVTELEKKIDLLTASLRAGGAEAAVDSLDNSSAGGGGESNTPPTGGAAGMPAGDIVDRGIISSQKADALLSRYNTQLVPHMPAVIFPLDLTATELRETRPTLFLAVATAASTDTPELQRLLSRELTRVFAEKIMIRAEKNLELVQALQITVTWYWLPDEYDQVHIYHLTTTCISMAIDIGLGGCTPLKPTVPYGAYAFSRATQISAIDPTALDARRTWLMCYFMASNTAYAMKRPLLLRWTRAMTESLEVLRTSPERYETDEYLCAVVWASRLAEDIDQYCGLPDDPDEIFKAPQTLYYLRKLEQDLCTFRDSLPKGMAQGSLRMVFSAIPLTVYNNVLRIQPPEERQHKTNVAAIPSRAPRSVIMADSAFMTMANTDAISSCLSHVDMVLGAFLSLSPEVVRSLPTFGIMRAVRAASMLVRLHLTLVDDPQLLSPFRREDLRAGPCIDELQHHFRAAAEGNRCRTAAKFIVVLAMLKDCMGSNRGGHGPPARSDQAQEQQSLETPLHLLSHAAAAATASGSAQQGPGIGGNAERLTFPGPNGQPSSVAPSVWQDFSGGAQALSLLPGPLAFDTDQFMALYDQDLAFSLGLDYMYSGDSMPLYAGEASTGFDGTSAQTHNMNS</sequence>
<comment type="subcellular location">
    <subcellularLocation>
        <location evidence="1">Nucleus</location>
    </subcellularLocation>
</comment>
<dbReference type="CDD" id="cd12148">
    <property type="entry name" value="fungal_TF_MHR"/>
    <property type="match status" value="1"/>
</dbReference>
<protein>
    <recommendedName>
        <fullName evidence="8">Zn(2)-C6 fungal-type domain-containing protein</fullName>
    </recommendedName>
</protein>
<keyword evidence="5" id="KW-0804">Transcription</keyword>
<reference evidence="9 10" key="1">
    <citation type="submission" date="2018-10" db="EMBL/GenBank/DDBJ databases">
        <title>Genome sequence of Verticillium nonalfalfae VnAa140.</title>
        <authorList>
            <person name="Stajich J.E."/>
            <person name="Kasson M.T."/>
        </authorList>
    </citation>
    <scope>NUCLEOTIDE SEQUENCE [LARGE SCALE GENOMIC DNA]</scope>
    <source>
        <strain evidence="9 10">VnAa140</strain>
    </source>
</reference>
<keyword evidence="3" id="KW-0805">Transcription regulation</keyword>
<dbReference type="SUPFAM" id="SSF57701">
    <property type="entry name" value="Zn2/Cys6 DNA-binding domain"/>
    <property type="match status" value="1"/>
</dbReference>
<keyword evidence="4" id="KW-0238">DNA-binding</keyword>
<proteinExistence type="predicted"/>
<evidence type="ECO:0000256" key="1">
    <source>
        <dbReference type="ARBA" id="ARBA00004123"/>
    </source>
</evidence>
<dbReference type="AlphaFoldDB" id="A0A3M9Y5W8"/>
<evidence type="ECO:0000256" key="2">
    <source>
        <dbReference type="ARBA" id="ARBA00022723"/>
    </source>
</evidence>
<keyword evidence="6" id="KW-0539">Nucleus</keyword>
<evidence type="ECO:0000256" key="5">
    <source>
        <dbReference type="ARBA" id="ARBA00023163"/>
    </source>
</evidence>
<feature type="domain" description="Zn(2)-C6 fungal-type" evidence="8">
    <location>
        <begin position="75"/>
        <end position="107"/>
    </location>
</feature>
<evidence type="ECO:0000313" key="9">
    <source>
        <dbReference type="EMBL" id="RNJ55899.1"/>
    </source>
</evidence>
<keyword evidence="10" id="KW-1185">Reference proteome</keyword>
<accession>A0A3M9Y5W8</accession>
<dbReference type="GO" id="GO:0005634">
    <property type="term" value="C:nucleus"/>
    <property type="evidence" value="ECO:0007669"/>
    <property type="project" value="UniProtKB-SubCell"/>
</dbReference>
<evidence type="ECO:0000256" key="4">
    <source>
        <dbReference type="ARBA" id="ARBA00023125"/>
    </source>
</evidence>
<dbReference type="RefSeq" id="XP_028494057.1">
    <property type="nucleotide sequence ID" value="XM_028641998.1"/>
</dbReference>
<dbReference type="PROSITE" id="PS50048">
    <property type="entry name" value="ZN2_CY6_FUNGAL_2"/>
    <property type="match status" value="1"/>
</dbReference>
<dbReference type="InterPro" id="IPR007219">
    <property type="entry name" value="XnlR_reg_dom"/>
</dbReference>